<organism evidence="6 7">
    <name type="scientific">Orchesella cincta</name>
    <name type="common">Springtail</name>
    <name type="synonym">Podura cincta</name>
    <dbReference type="NCBI Taxonomy" id="48709"/>
    <lineage>
        <taxon>Eukaryota</taxon>
        <taxon>Metazoa</taxon>
        <taxon>Ecdysozoa</taxon>
        <taxon>Arthropoda</taxon>
        <taxon>Hexapoda</taxon>
        <taxon>Collembola</taxon>
        <taxon>Entomobryomorpha</taxon>
        <taxon>Entomobryoidea</taxon>
        <taxon>Orchesellidae</taxon>
        <taxon>Orchesellinae</taxon>
        <taxon>Orchesella</taxon>
    </lineage>
</organism>
<dbReference type="GO" id="GO:0008270">
    <property type="term" value="F:zinc ion binding"/>
    <property type="evidence" value="ECO:0007669"/>
    <property type="project" value="UniProtKB-UniRule"/>
</dbReference>
<dbReference type="CDD" id="cd00326">
    <property type="entry name" value="alpha_CA"/>
    <property type="match status" value="1"/>
</dbReference>
<dbReference type="InterPro" id="IPR023561">
    <property type="entry name" value="Carbonic_anhydrase_a-class"/>
</dbReference>
<dbReference type="OrthoDB" id="429145at2759"/>
<dbReference type="SMART" id="SM01057">
    <property type="entry name" value="Carb_anhydrase"/>
    <property type="match status" value="2"/>
</dbReference>
<evidence type="ECO:0000256" key="3">
    <source>
        <dbReference type="ARBA" id="ARBA00022833"/>
    </source>
</evidence>
<dbReference type="PANTHER" id="PTHR18952">
    <property type="entry name" value="CARBONIC ANHYDRASE"/>
    <property type="match status" value="1"/>
</dbReference>
<keyword evidence="7" id="KW-1185">Reference proteome</keyword>
<feature type="domain" description="Alpha-carbonic anhydrase" evidence="5">
    <location>
        <begin position="58"/>
        <end position="316"/>
    </location>
</feature>
<dbReference type="PROSITE" id="PS00162">
    <property type="entry name" value="ALPHA_CA_1"/>
    <property type="match status" value="2"/>
</dbReference>
<comment type="caution">
    <text evidence="6">The sequence shown here is derived from an EMBL/GenBank/DDBJ whole genome shotgun (WGS) entry which is preliminary data.</text>
</comment>
<comment type="similarity">
    <text evidence="1 4">Belongs to the alpha-carbonic anhydrase family.</text>
</comment>
<dbReference type="EC" id="4.2.1.1" evidence="4"/>
<keyword evidence="4" id="KW-0456">Lyase</keyword>
<comment type="cofactor">
    <cofactor evidence="4">
        <name>Zn(2+)</name>
        <dbReference type="ChEBI" id="CHEBI:29105"/>
    </cofactor>
</comment>
<accession>A0A1D2N7M9</accession>
<dbReference type="STRING" id="48709.A0A1D2N7M9"/>
<comment type="function">
    <text evidence="4">Reversible hydration of carbon dioxide.</text>
</comment>
<dbReference type="Proteomes" id="UP000094527">
    <property type="component" value="Unassembled WGS sequence"/>
</dbReference>
<comment type="catalytic activity">
    <reaction evidence="4">
        <text>hydrogencarbonate + H(+) = CO2 + H2O</text>
        <dbReference type="Rhea" id="RHEA:10748"/>
        <dbReference type="ChEBI" id="CHEBI:15377"/>
        <dbReference type="ChEBI" id="CHEBI:15378"/>
        <dbReference type="ChEBI" id="CHEBI:16526"/>
        <dbReference type="ChEBI" id="CHEBI:17544"/>
        <dbReference type="EC" id="4.2.1.1"/>
    </reaction>
</comment>
<name>A0A1D2N7M9_ORCCI</name>
<proteinExistence type="inferred from homology"/>
<dbReference type="InterPro" id="IPR001148">
    <property type="entry name" value="CA_dom"/>
</dbReference>
<dbReference type="AlphaFoldDB" id="A0A1D2N7M9"/>
<dbReference type="GO" id="GO:0004089">
    <property type="term" value="F:carbonate dehydratase activity"/>
    <property type="evidence" value="ECO:0007669"/>
    <property type="project" value="UniProtKB-UniRule"/>
</dbReference>
<evidence type="ECO:0000313" key="7">
    <source>
        <dbReference type="Proteomes" id="UP000094527"/>
    </source>
</evidence>
<dbReference type="SUPFAM" id="SSF51069">
    <property type="entry name" value="Carbonic anhydrase"/>
    <property type="match status" value="2"/>
</dbReference>
<protein>
    <recommendedName>
        <fullName evidence="4">Carbonic anhydrase</fullName>
        <ecNumber evidence="4">4.2.1.1</ecNumber>
    </recommendedName>
</protein>
<evidence type="ECO:0000259" key="5">
    <source>
        <dbReference type="PROSITE" id="PS51144"/>
    </source>
</evidence>
<dbReference type="PANTHER" id="PTHR18952:SF200">
    <property type="entry name" value="CARBONIC ANHYDRASE"/>
    <property type="match status" value="1"/>
</dbReference>
<dbReference type="InterPro" id="IPR018338">
    <property type="entry name" value="Carbonic_anhydrase_a-class_CS"/>
</dbReference>
<dbReference type="Pfam" id="PF00194">
    <property type="entry name" value="Carb_anhydrase"/>
    <property type="match status" value="2"/>
</dbReference>
<evidence type="ECO:0000256" key="4">
    <source>
        <dbReference type="RuleBase" id="RU367011"/>
    </source>
</evidence>
<dbReference type="EMBL" id="LJIJ01000163">
    <property type="protein sequence ID" value="ODN01269.1"/>
    <property type="molecule type" value="Genomic_DNA"/>
</dbReference>
<sequence>MANFLGIGKFRELNFLIPFLISLQLPCSLQFPQEERVIITDFDESVNIRSTRGEEVGGDWCYQDDTCGESTWAQTCSTGSAQSPINLPDLDKTSCTIKNFPKSTYESNKFMESNGRTVVIKLLDKKLPSFEWKEQKATYIFNSVHLHWGANNSVGSEHIIASKAFSVEMHMVHVRADLKTLPNALKSGEKNGLAVIGVLFEVDPSLKTNDDLQPIVSDLSDILSSGKTAKFDRKLSLKAFMKGDQAYHYLGSLTTPGCNEAVAWLVWKEPNKISPSDLDAFRTVMNTMGKPLMNNFRSPEMANFQGIGKYWVLEFLIKLFLISLQLPCFLQFPQEERVIITDFDESVNIRSTRGEEVGGVWCYQDDTCGESTWAQTCSTGSAQSPINLPDLDKTSCTIKNFPKSTYESNKFSMESNGRTVVIKLLDKKLPSFEWKEQKATYIFNSVHSLGANNSVGSEHIIASKAFSVEMHMVHVRADLKTLPNALISGEKNGLSILSVLFEVDPSLKTNDDLQPIVSNLPDIINPGKLLKLKLKLNLKAFMKGDQAYHYLGSLTTPVVMRQLPGWFGRNQIKYHLRIWTHLGRSMQKTNGRNVTLCQIKSGKISAILQPIKKKIESRSDYSFANIMEMSMLKI</sequence>
<evidence type="ECO:0000313" key="6">
    <source>
        <dbReference type="EMBL" id="ODN01269.1"/>
    </source>
</evidence>
<gene>
    <name evidence="6" type="ORF">Ocin01_05412</name>
</gene>
<feature type="domain" description="Alpha-carbonic anhydrase" evidence="5">
    <location>
        <begin position="359"/>
        <end position="624"/>
    </location>
</feature>
<reference evidence="6 7" key="1">
    <citation type="journal article" date="2016" name="Genome Biol. Evol.">
        <title>Gene Family Evolution Reflects Adaptation to Soil Environmental Stressors in the Genome of the Collembolan Orchesella cincta.</title>
        <authorList>
            <person name="Faddeeva-Vakhrusheva A."/>
            <person name="Derks M.F."/>
            <person name="Anvar S.Y."/>
            <person name="Agamennone V."/>
            <person name="Suring W."/>
            <person name="Smit S."/>
            <person name="van Straalen N.M."/>
            <person name="Roelofs D."/>
        </authorList>
    </citation>
    <scope>NUCLEOTIDE SEQUENCE [LARGE SCALE GENOMIC DNA]</scope>
    <source>
        <tissue evidence="6">Mixed pool</tissue>
    </source>
</reference>
<evidence type="ECO:0000256" key="2">
    <source>
        <dbReference type="ARBA" id="ARBA00022723"/>
    </source>
</evidence>
<keyword evidence="3 4" id="KW-0862">Zinc</keyword>
<keyword evidence="2 4" id="KW-0479">Metal-binding</keyword>
<dbReference type="PROSITE" id="PS51144">
    <property type="entry name" value="ALPHA_CA_2"/>
    <property type="match status" value="2"/>
</dbReference>
<dbReference type="InterPro" id="IPR036398">
    <property type="entry name" value="CA_dom_sf"/>
</dbReference>
<evidence type="ECO:0000256" key="1">
    <source>
        <dbReference type="ARBA" id="ARBA00010718"/>
    </source>
</evidence>
<dbReference type="Gene3D" id="3.10.200.10">
    <property type="entry name" value="Alpha carbonic anhydrase"/>
    <property type="match status" value="2"/>
</dbReference>